<dbReference type="EMBL" id="CP115156">
    <property type="protein sequence ID" value="WBL31391.1"/>
    <property type="molecule type" value="Genomic_DNA"/>
</dbReference>
<evidence type="ECO:0000313" key="2">
    <source>
        <dbReference type="EMBL" id="WBL31391.1"/>
    </source>
</evidence>
<keyword evidence="1" id="KW-0812">Transmembrane</keyword>
<organism evidence="2 3">
    <name type="scientific">Candidatus Phytoplasma sacchari</name>
    <dbReference type="NCBI Taxonomy" id="2609813"/>
    <lineage>
        <taxon>Bacteria</taxon>
        <taxon>Bacillati</taxon>
        <taxon>Mycoplasmatota</taxon>
        <taxon>Mollicutes</taxon>
        <taxon>Acholeplasmatales</taxon>
        <taxon>Acholeplasmataceae</taxon>
        <taxon>Candidatus Phytoplasma</taxon>
        <taxon>16SrXI (Rice yellow dwarf group)</taxon>
    </lineage>
</organism>
<keyword evidence="1" id="KW-0472">Membrane</keyword>
<reference evidence="2" key="1">
    <citation type="submission" date="2022-12" db="EMBL/GenBank/DDBJ databases">
        <title>Genomic Characterization of Candidatus Phytoplasma sacchari in China.</title>
        <authorList>
            <person name="Zhang R.-Y."/>
        </authorList>
    </citation>
    <scope>NUCLEOTIDE SEQUENCE [LARGE SCALE GENOMIC DNA]</scope>
    <source>
        <strain evidence="2">SCWL1</strain>
    </source>
</reference>
<protein>
    <submittedName>
        <fullName evidence="2">Uncharacterized protein</fullName>
    </submittedName>
</protein>
<evidence type="ECO:0000256" key="1">
    <source>
        <dbReference type="SAM" id="Phobius"/>
    </source>
</evidence>
<keyword evidence="1" id="KW-1133">Transmembrane helix</keyword>
<gene>
    <name evidence="2" type="ORF">O7R10_02190</name>
</gene>
<name>A0ABY7M0Z3_9MOLU</name>
<keyword evidence="3" id="KW-1185">Reference proteome</keyword>
<sequence>MFEKFIQIIFEISIFLFISLIIFNFMFFFHKRNKIVYIKKCLFNFSILEKEILKTILNYKENSFPLTTNSPITKKFLELEILFKSKKIVDNPFHSIYYLNSEIFYLIKKDLELNKIYF</sequence>
<feature type="transmembrane region" description="Helical" evidence="1">
    <location>
        <begin position="6"/>
        <end position="29"/>
    </location>
</feature>
<evidence type="ECO:0000313" key="3">
    <source>
        <dbReference type="Proteomes" id="UP001210120"/>
    </source>
</evidence>
<proteinExistence type="predicted"/>
<dbReference type="Proteomes" id="UP001210120">
    <property type="component" value="Chromosome"/>
</dbReference>
<accession>A0ABY7M0Z3</accession>